<organism evidence="2">
    <name type="scientific">Serratia fonticola</name>
    <dbReference type="NCBI Taxonomy" id="47917"/>
    <lineage>
        <taxon>Bacteria</taxon>
        <taxon>Pseudomonadati</taxon>
        <taxon>Pseudomonadota</taxon>
        <taxon>Gammaproteobacteria</taxon>
        <taxon>Enterobacterales</taxon>
        <taxon>Yersiniaceae</taxon>
        <taxon>Serratia</taxon>
    </lineage>
</organism>
<evidence type="ECO:0000313" key="2">
    <source>
        <dbReference type="EMBL" id="VTR24537.1"/>
    </source>
</evidence>
<feature type="signal peptide" evidence="1">
    <location>
        <begin position="1"/>
        <end position="21"/>
    </location>
</feature>
<name>A0A4U9TY98_SERFO</name>
<reference evidence="2" key="1">
    <citation type="submission" date="2019-05" db="EMBL/GenBank/DDBJ databases">
        <authorList>
            <consortium name="Pathogen Informatics"/>
        </authorList>
    </citation>
    <scope>NUCLEOTIDE SEQUENCE [LARGE SCALE GENOMIC DNA]</scope>
    <source>
        <strain evidence="2">NCTC12965</strain>
    </source>
</reference>
<protein>
    <submittedName>
        <fullName evidence="2">Uncharacterized protein</fullName>
    </submittedName>
</protein>
<proteinExistence type="predicted"/>
<dbReference type="AlphaFoldDB" id="A0A4U9TY98"/>
<feature type="chain" id="PRO_5020947598" evidence="1">
    <location>
        <begin position="22"/>
        <end position="115"/>
    </location>
</feature>
<gene>
    <name evidence="2" type="ORF">NCTC12965_02001</name>
</gene>
<keyword evidence="1" id="KW-0732">Signal</keyword>
<dbReference type="EMBL" id="CABEEZ010000036">
    <property type="protein sequence ID" value="VTR24537.1"/>
    <property type="molecule type" value="Genomic_DNA"/>
</dbReference>
<sequence>MDLKCIFALFTLSVLPWSASAAPAAPKVVVKSEVASPVVLENTQDKNYLKISLVGYPLPQEKTQPDQSGAGHRPLHLNEWRSYRKRQKGGESPLLTCSTVMTRFRSLPMTPGLKW</sequence>
<evidence type="ECO:0000256" key="1">
    <source>
        <dbReference type="SAM" id="SignalP"/>
    </source>
</evidence>
<accession>A0A4U9TY98</accession>